<evidence type="ECO:0000313" key="2">
    <source>
        <dbReference type="Proteomes" id="UP001157502"/>
    </source>
</evidence>
<dbReference type="Proteomes" id="UP001157502">
    <property type="component" value="Chromosome 16"/>
</dbReference>
<dbReference type="EMBL" id="CM055743">
    <property type="protein sequence ID" value="KAJ7999808.1"/>
    <property type="molecule type" value="Genomic_DNA"/>
</dbReference>
<comment type="caution">
    <text evidence="1">The sequence shown here is derived from an EMBL/GenBank/DDBJ whole genome shotgun (WGS) entry which is preliminary data.</text>
</comment>
<accession>A0ACC2G870</accession>
<proteinExistence type="predicted"/>
<reference evidence="1" key="1">
    <citation type="submission" date="2021-05" db="EMBL/GenBank/DDBJ databases">
        <authorList>
            <person name="Pan Q."/>
            <person name="Jouanno E."/>
            <person name="Zahm M."/>
            <person name="Klopp C."/>
            <person name="Cabau C."/>
            <person name="Louis A."/>
            <person name="Berthelot C."/>
            <person name="Parey E."/>
            <person name="Roest Crollius H."/>
            <person name="Montfort J."/>
            <person name="Robinson-Rechavi M."/>
            <person name="Bouchez O."/>
            <person name="Lampietro C."/>
            <person name="Lopez Roques C."/>
            <person name="Donnadieu C."/>
            <person name="Postlethwait J."/>
            <person name="Bobe J."/>
            <person name="Dillon D."/>
            <person name="Chandos A."/>
            <person name="von Hippel F."/>
            <person name="Guiguen Y."/>
        </authorList>
    </citation>
    <scope>NUCLEOTIDE SEQUENCE</scope>
    <source>
        <strain evidence="1">YG-Jan2019</strain>
    </source>
</reference>
<gene>
    <name evidence="1" type="ORF">DPEC_G00198260</name>
</gene>
<organism evidence="1 2">
    <name type="scientific">Dallia pectoralis</name>
    <name type="common">Alaska blackfish</name>
    <dbReference type="NCBI Taxonomy" id="75939"/>
    <lineage>
        <taxon>Eukaryota</taxon>
        <taxon>Metazoa</taxon>
        <taxon>Chordata</taxon>
        <taxon>Craniata</taxon>
        <taxon>Vertebrata</taxon>
        <taxon>Euteleostomi</taxon>
        <taxon>Actinopterygii</taxon>
        <taxon>Neopterygii</taxon>
        <taxon>Teleostei</taxon>
        <taxon>Protacanthopterygii</taxon>
        <taxon>Esociformes</taxon>
        <taxon>Umbridae</taxon>
        <taxon>Dallia</taxon>
    </lineage>
</organism>
<evidence type="ECO:0000313" key="1">
    <source>
        <dbReference type="EMBL" id="KAJ7999808.1"/>
    </source>
</evidence>
<protein>
    <submittedName>
        <fullName evidence="1">Uncharacterized protein</fullName>
    </submittedName>
</protein>
<name>A0ACC2G870_DALPE</name>
<keyword evidence="2" id="KW-1185">Reference proteome</keyword>
<sequence length="77" mass="8675">MGTTEVGKAIIKREGYGTPCSLRRGRSLCLVPMTLETEARPLQNESSKRPRDTRLVEFNKDCHNLNDDPRGTMLDTP</sequence>